<dbReference type="Pfam" id="PF08721">
    <property type="entry name" value="Tn7_Tnp_TnsA_C"/>
    <property type="match status" value="1"/>
</dbReference>
<dbReference type="Gene3D" id="1.10.10.10">
    <property type="entry name" value="Winged helix-like DNA-binding domain superfamily/Winged helix DNA-binding domain"/>
    <property type="match status" value="1"/>
</dbReference>
<evidence type="ECO:0000313" key="4">
    <source>
        <dbReference type="Proteomes" id="UP000184497"/>
    </source>
</evidence>
<dbReference type="OrthoDB" id="5291587at2"/>
<dbReference type="Gene3D" id="3.40.1350.10">
    <property type="match status" value="1"/>
</dbReference>
<dbReference type="InterPro" id="IPR014832">
    <property type="entry name" value="TnsA_C"/>
</dbReference>
<evidence type="ECO:0000259" key="1">
    <source>
        <dbReference type="Pfam" id="PF08721"/>
    </source>
</evidence>
<dbReference type="GO" id="GO:0003676">
    <property type="term" value="F:nucleic acid binding"/>
    <property type="evidence" value="ECO:0007669"/>
    <property type="project" value="InterPro"/>
</dbReference>
<dbReference type="AlphaFoldDB" id="A0A1M6PYS0"/>
<dbReference type="Pfam" id="PF08722">
    <property type="entry name" value="Tn7_TnsA-like_N"/>
    <property type="match status" value="1"/>
</dbReference>
<accession>A0A1M6PYS0</accession>
<feature type="domain" description="TnsA endonuclease N-terminal" evidence="2">
    <location>
        <begin position="73"/>
        <end position="161"/>
    </location>
</feature>
<dbReference type="RefSeq" id="WP_072795382.1">
    <property type="nucleotide sequence ID" value="NZ_FRAQ01000001.1"/>
</dbReference>
<keyword evidence="3" id="KW-0378">Hydrolase</keyword>
<evidence type="ECO:0000259" key="2">
    <source>
        <dbReference type="Pfam" id="PF08722"/>
    </source>
</evidence>
<name>A0A1M6PYS0_9GAMM</name>
<dbReference type="InterPro" id="IPR011856">
    <property type="entry name" value="tRNA_endonuc-like_dom_sf"/>
</dbReference>
<reference evidence="4" key="1">
    <citation type="submission" date="2016-11" db="EMBL/GenBank/DDBJ databases">
        <authorList>
            <person name="Varghese N."/>
            <person name="Submissions S."/>
        </authorList>
    </citation>
    <scope>NUCLEOTIDE SEQUENCE [LARGE SCALE GENOMIC DNA]</scope>
    <source>
        <strain evidence="4">CGMCC 1.10835</strain>
    </source>
</reference>
<dbReference type="SUPFAM" id="SSF52980">
    <property type="entry name" value="Restriction endonuclease-like"/>
    <property type="match status" value="1"/>
</dbReference>
<dbReference type="GO" id="GO:0004519">
    <property type="term" value="F:endonuclease activity"/>
    <property type="evidence" value="ECO:0007669"/>
    <property type="project" value="UniProtKB-KW"/>
</dbReference>
<dbReference type="EMBL" id="FRAQ01000001">
    <property type="protein sequence ID" value="SHK13051.1"/>
    <property type="molecule type" value="Genomic_DNA"/>
</dbReference>
<dbReference type="InterPro" id="IPR036390">
    <property type="entry name" value="WH_DNA-bd_sf"/>
</dbReference>
<proteinExistence type="predicted"/>
<dbReference type="SUPFAM" id="SSF46785">
    <property type="entry name" value="Winged helix' DNA-binding domain"/>
    <property type="match status" value="1"/>
</dbReference>
<gene>
    <name evidence="3" type="ORF">SAMN05216369_0585</name>
</gene>
<keyword evidence="4" id="KW-1185">Reference proteome</keyword>
<keyword evidence="3" id="KW-0540">Nuclease</keyword>
<keyword evidence="3" id="KW-0255">Endonuclease</keyword>
<dbReference type="InterPro" id="IPR036388">
    <property type="entry name" value="WH-like_DNA-bd_sf"/>
</dbReference>
<dbReference type="InterPro" id="IPR011335">
    <property type="entry name" value="Restrct_endonuc-II-like"/>
</dbReference>
<dbReference type="STRING" id="564117.SAMN05216369_0585"/>
<dbReference type="Proteomes" id="UP000184497">
    <property type="component" value="Unassembled WGS sequence"/>
</dbReference>
<organism evidence="3 4">
    <name type="scientific">Marinobacter antarcticus</name>
    <dbReference type="NCBI Taxonomy" id="564117"/>
    <lineage>
        <taxon>Bacteria</taxon>
        <taxon>Pseudomonadati</taxon>
        <taxon>Pseudomonadota</taxon>
        <taxon>Gammaproteobacteria</taxon>
        <taxon>Pseudomonadales</taxon>
        <taxon>Marinobacteraceae</taxon>
        <taxon>Marinobacter</taxon>
    </lineage>
</organism>
<sequence length="271" mass="31041">MADTNKLIDPKHERLLKTRGRGAGKDYEPFIKVHELSSQGESVRIRSASVGRVHHLLSGLELFAFLVFDQFEKTIDIREQYPLPIEDTLDICARLGIRHPQVRGFLTVVSTDLLIDLSSGKQLAIAVKSSSELANQRVIEKLQIEKTFWETRGVEWRIFTQREVTDGMRENLPWIQPYLNPDMTNHQELGASDVQDLLYRLELHPQTKLTRLCAKLDDQYRLDPGFHLSTLRHAVAYRFIRAPLDKAFHSWTYGDLALRETVPVAGVNNAS</sequence>
<protein>
    <submittedName>
        <fullName evidence="3">TnsA endonuclease C terminal</fullName>
    </submittedName>
</protein>
<dbReference type="CDD" id="cd22362">
    <property type="entry name" value="TnsA_endonuclease-like"/>
    <property type="match status" value="1"/>
</dbReference>
<dbReference type="InterPro" id="IPR014833">
    <property type="entry name" value="TnsA_N"/>
</dbReference>
<feature type="domain" description="TnsA endonuclease C-terminal" evidence="1">
    <location>
        <begin position="163"/>
        <end position="241"/>
    </location>
</feature>
<evidence type="ECO:0000313" key="3">
    <source>
        <dbReference type="EMBL" id="SHK13051.1"/>
    </source>
</evidence>